<keyword evidence="3" id="KW-1185">Reference proteome</keyword>
<dbReference type="AlphaFoldDB" id="A0AAV7RIJ3"/>
<sequence length="160" mass="16808">MSGDDGGLCLLRGPVDKPSSAESTPSVFSPRTQAKECGIWRGKGKHSPGGGLLRHRGPRIRGWGDHGPPVPLRDNPLSQSIAVLSAPSTESSRPRRVPPGTGSGSLDVHGRSQQSTVSGRLRHDSPTRLLPRSYAGSDCPTSGLTKGSVAPMRGILHLCH</sequence>
<proteinExistence type="predicted"/>
<evidence type="ECO:0000313" key="2">
    <source>
        <dbReference type="EMBL" id="KAJ1151315.1"/>
    </source>
</evidence>
<feature type="compositionally biased region" description="Polar residues" evidence="1">
    <location>
        <begin position="76"/>
        <end position="91"/>
    </location>
</feature>
<dbReference type="Proteomes" id="UP001066276">
    <property type="component" value="Chromosome 5"/>
</dbReference>
<feature type="compositionally biased region" description="Polar residues" evidence="1">
    <location>
        <begin position="20"/>
        <end position="32"/>
    </location>
</feature>
<gene>
    <name evidence="2" type="ORF">NDU88_004098</name>
</gene>
<protein>
    <submittedName>
        <fullName evidence="2">Uncharacterized protein</fullName>
    </submittedName>
</protein>
<evidence type="ECO:0000256" key="1">
    <source>
        <dbReference type="SAM" id="MobiDB-lite"/>
    </source>
</evidence>
<name>A0AAV7RIJ3_PLEWA</name>
<organism evidence="2 3">
    <name type="scientific">Pleurodeles waltl</name>
    <name type="common">Iberian ribbed newt</name>
    <dbReference type="NCBI Taxonomy" id="8319"/>
    <lineage>
        <taxon>Eukaryota</taxon>
        <taxon>Metazoa</taxon>
        <taxon>Chordata</taxon>
        <taxon>Craniata</taxon>
        <taxon>Vertebrata</taxon>
        <taxon>Euteleostomi</taxon>
        <taxon>Amphibia</taxon>
        <taxon>Batrachia</taxon>
        <taxon>Caudata</taxon>
        <taxon>Salamandroidea</taxon>
        <taxon>Salamandridae</taxon>
        <taxon>Pleurodelinae</taxon>
        <taxon>Pleurodeles</taxon>
    </lineage>
</organism>
<dbReference type="EMBL" id="JANPWB010000009">
    <property type="protein sequence ID" value="KAJ1151315.1"/>
    <property type="molecule type" value="Genomic_DNA"/>
</dbReference>
<evidence type="ECO:0000313" key="3">
    <source>
        <dbReference type="Proteomes" id="UP001066276"/>
    </source>
</evidence>
<comment type="caution">
    <text evidence="2">The sequence shown here is derived from an EMBL/GenBank/DDBJ whole genome shotgun (WGS) entry which is preliminary data.</text>
</comment>
<accession>A0AAV7RIJ3</accession>
<reference evidence="2" key="1">
    <citation type="journal article" date="2022" name="bioRxiv">
        <title>Sequencing and chromosome-scale assembly of the giantPleurodeles waltlgenome.</title>
        <authorList>
            <person name="Brown T."/>
            <person name="Elewa A."/>
            <person name="Iarovenko S."/>
            <person name="Subramanian E."/>
            <person name="Araus A.J."/>
            <person name="Petzold A."/>
            <person name="Susuki M."/>
            <person name="Suzuki K.-i.T."/>
            <person name="Hayashi T."/>
            <person name="Toyoda A."/>
            <person name="Oliveira C."/>
            <person name="Osipova E."/>
            <person name="Leigh N.D."/>
            <person name="Simon A."/>
            <person name="Yun M.H."/>
        </authorList>
    </citation>
    <scope>NUCLEOTIDE SEQUENCE</scope>
    <source>
        <strain evidence="2">20211129_DDA</strain>
        <tissue evidence="2">Liver</tissue>
    </source>
</reference>
<feature type="region of interest" description="Disordered" evidence="1">
    <location>
        <begin position="1"/>
        <end position="140"/>
    </location>
</feature>